<feature type="domain" description="MYND-type" evidence="8">
    <location>
        <begin position="47"/>
        <end position="88"/>
    </location>
</feature>
<dbReference type="KEGG" id="tpal:117640739"/>
<keyword evidence="6" id="KW-0732">Signal</keyword>
<dbReference type="PROSITE" id="PS50865">
    <property type="entry name" value="ZF_MYND_2"/>
    <property type="match status" value="2"/>
</dbReference>
<dbReference type="RefSeq" id="XP_034233481.1">
    <property type="nucleotide sequence ID" value="XM_034377590.1"/>
</dbReference>
<dbReference type="Gene3D" id="1.20.1280.50">
    <property type="match status" value="1"/>
</dbReference>
<evidence type="ECO:0000313" key="9">
    <source>
        <dbReference type="Proteomes" id="UP000515158"/>
    </source>
</evidence>
<keyword evidence="2 4" id="KW-0863">Zinc-finger</keyword>
<evidence type="ECO:0000256" key="3">
    <source>
        <dbReference type="ARBA" id="ARBA00022833"/>
    </source>
</evidence>
<dbReference type="InterPro" id="IPR036047">
    <property type="entry name" value="F-box-like_dom_sf"/>
</dbReference>
<feature type="domain" description="F-box" evidence="7">
    <location>
        <begin position="158"/>
        <end position="204"/>
    </location>
</feature>
<evidence type="ECO:0000256" key="6">
    <source>
        <dbReference type="SAM" id="SignalP"/>
    </source>
</evidence>
<keyword evidence="1" id="KW-0479">Metal-binding</keyword>
<dbReference type="OrthoDB" id="5952526at2759"/>
<organism evidence="10">
    <name type="scientific">Thrips palmi</name>
    <name type="common">Melon thrips</name>
    <dbReference type="NCBI Taxonomy" id="161013"/>
    <lineage>
        <taxon>Eukaryota</taxon>
        <taxon>Metazoa</taxon>
        <taxon>Ecdysozoa</taxon>
        <taxon>Arthropoda</taxon>
        <taxon>Hexapoda</taxon>
        <taxon>Insecta</taxon>
        <taxon>Pterygota</taxon>
        <taxon>Neoptera</taxon>
        <taxon>Paraneoptera</taxon>
        <taxon>Thysanoptera</taxon>
        <taxon>Terebrantia</taxon>
        <taxon>Thripoidea</taxon>
        <taxon>Thripidae</taxon>
        <taxon>Thrips</taxon>
    </lineage>
</organism>
<dbReference type="Proteomes" id="UP000515158">
    <property type="component" value="Unplaced"/>
</dbReference>
<dbReference type="Gene3D" id="6.10.140.2220">
    <property type="match status" value="2"/>
</dbReference>
<feature type="domain" description="MYND-type" evidence="8">
    <location>
        <begin position="103"/>
        <end position="138"/>
    </location>
</feature>
<reference evidence="10" key="1">
    <citation type="submission" date="2025-08" db="UniProtKB">
        <authorList>
            <consortium name="RefSeq"/>
        </authorList>
    </citation>
    <scope>IDENTIFICATION</scope>
    <source>
        <tissue evidence="10">Total insect</tissue>
    </source>
</reference>
<dbReference type="SUPFAM" id="SSF81383">
    <property type="entry name" value="F-box domain"/>
    <property type="match status" value="1"/>
</dbReference>
<proteinExistence type="predicted"/>
<feature type="signal peptide" evidence="6">
    <location>
        <begin position="1"/>
        <end position="27"/>
    </location>
</feature>
<evidence type="ECO:0000256" key="1">
    <source>
        <dbReference type="ARBA" id="ARBA00022723"/>
    </source>
</evidence>
<keyword evidence="3" id="KW-0862">Zinc</keyword>
<dbReference type="InterPro" id="IPR001810">
    <property type="entry name" value="F-box_dom"/>
</dbReference>
<dbReference type="PROSITE" id="PS50181">
    <property type="entry name" value="FBOX"/>
    <property type="match status" value="1"/>
</dbReference>
<evidence type="ECO:0000256" key="5">
    <source>
        <dbReference type="SAM" id="MobiDB-lite"/>
    </source>
</evidence>
<evidence type="ECO:0000256" key="4">
    <source>
        <dbReference type="PROSITE-ProRule" id="PRU00134"/>
    </source>
</evidence>
<accession>A0A6P8YB69</accession>
<feature type="chain" id="PRO_5028439232" evidence="6">
    <location>
        <begin position="28"/>
        <end position="640"/>
    </location>
</feature>
<dbReference type="InterPro" id="IPR002893">
    <property type="entry name" value="Znf_MYND"/>
</dbReference>
<dbReference type="Pfam" id="PF12937">
    <property type="entry name" value="F-box-like"/>
    <property type="match status" value="1"/>
</dbReference>
<protein>
    <submittedName>
        <fullName evidence="10">Uncharacterized protein LOC117640739 isoform X1</fullName>
    </submittedName>
</protein>
<dbReference type="SMART" id="SM00256">
    <property type="entry name" value="FBOX"/>
    <property type="match status" value="1"/>
</dbReference>
<feature type="region of interest" description="Disordered" evidence="5">
    <location>
        <begin position="600"/>
        <end position="640"/>
    </location>
</feature>
<dbReference type="AlphaFoldDB" id="A0A6P8YB69"/>
<sequence>MEFKRLLSSPAWSSLLLVKLLLSRMAAAPSDREAVVNGSSEEECERCVVCLARAEASSGGLSCSRCQDEFYCGVEHRDEHRAVHKKVCFQPRGLKVVNGKAVCSVCGGKGLLCARCGLAAYCSKEHQKEDWPLHKKSCKKPSVDTANINPKKEDDEQALGLATLPKELLLTVCALLGPYDLVRLGQVNRALRVVARDPAAWQHVTFPERKPTADAAVERAGHSTMAMLDRSDAITRALGRDAGYGVLRVAPALGTLRIIHSWPPVNLLRYTHRVRVLELEWMEVAGPYGYGADKLRRVLEHYRGHLQVLQLPRIDDVATLHFIDGLGLRELRLGGAVVRTYDAAGSAKGVDYLLVGSNVTGEVVLELLRPCEDTVTIFQVQSRLLDFCRWAFLEPETGVVPALRRCALLRTVEVPARWLVRGLLNDFTDLTALHLIDLGTEKHAEVRRALAAFPLARNINTLSVTLAFQAHRGLVEMVADSFPLLTCLWLAFDSTSDQPTMDHMSNRAPDVPRDLAAMLDLRLIHLEVLWLTDVRVPSTVLDGLAAGLLPKLRRLQLQNIQLTRLGRAALVALRGARPALRVQKLGVRLARRKLRWGGLEDEEPQRCEDPACLAPSDCEDEDPVPTDDESDDTSGDDSDW</sequence>
<dbReference type="InParanoid" id="A0A6P8YB69"/>
<dbReference type="GeneID" id="117640739"/>
<dbReference type="Pfam" id="PF01753">
    <property type="entry name" value="zf-MYND"/>
    <property type="match status" value="2"/>
</dbReference>
<dbReference type="SUPFAM" id="SSF144232">
    <property type="entry name" value="HIT/MYND zinc finger-like"/>
    <property type="match status" value="2"/>
</dbReference>
<name>A0A6P8YB69_THRPL</name>
<evidence type="ECO:0000259" key="7">
    <source>
        <dbReference type="PROSITE" id="PS50181"/>
    </source>
</evidence>
<dbReference type="GO" id="GO:0008270">
    <property type="term" value="F:zinc ion binding"/>
    <property type="evidence" value="ECO:0007669"/>
    <property type="project" value="UniProtKB-KW"/>
</dbReference>
<gene>
    <name evidence="10" type="primary">LOC117640739</name>
</gene>
<evidence type="ECO:0000259" key="8">
    <source>
        <dbReference type="PROSITE" id="PS50865"/>
    </source>
</evidence>
<feature type="compositionally biased region" description="Acidic residues" evidence="5">
    <location>
        <begin position="617"/>
        <end position="640"/>
    </location>
</feature>
<keyword evidence="9" id="KW-1185">Reference proteome</keyword>
<evidence type="ECO:0000256" key="2">
    <source>
        <dbReference type="ARBA" id="ARBA00022771"/>
    </source>
</evidence>
<evidence type="ECO:0000313" key="10">
    <source>
        <dbReference type="RefSeq" id="XP_034233481.1"/>
    </source>
</evidence>